<dbReference type="Pfam" id="PF01740">
    <property type="entry name" value="STAS"/>
    <property type="match status" value="1"/>
</dbReference>
<evidence type="ECO:0000259" key="3">
    <source>
        <dbReference type="PROSITE" id="PS50801"/>
    </source>
</evidence>
<dbReference type="VEuPathDB" id="ToxoDB:EPH_0019810"/>
<evidence type="ECO:0000313" key="5">
    <source>
        <dbReference type="Proteomes" id="UP000018201"/>
    </source>
</evidence>
<feature type="compositionally biased region" description="Low complexity" evidence="1">
    <location>
        <begin position="395"/>
        <end position="409"/>
    </location>
</feature>
<dbReference type="GO" id="GO:0055085">
    <property type="term" value="P:transmembrane transport"/>
    <property type="evidence" value="ECO:0007669"/>
    <property type="project" value="InterPro"/>
</dbReference>
<reference evidence="4" key="2">
    <citation type="submission" date="2013-10" db="EMBL/GenBank/DDBJ databases">
        <authorList>
            <person name="Aslett M."/>
        </authorList>
    </citation>
    <scope>NUCLEOTIDE SEQUENCE [LARGE SCALE GENOMIC DNA]</scope>
    <source>
        <strain evidence="4">Houghton</strain>
    </source>
</reference>
<evidence type="ECO:0000313" key="4">
    <source>
        <dbReference type="EMBL" id="CDI86413.1"/>
    </source>
</evidence>
<accession>U6H4J7</accession>
<feature type="compositionally biased region" description="Polar residues" evidence="1">
    <location>
        <begin position="442"/>
        <end position="451"/>
    </location>
</feature>
<dbReference type="AlphaFoldDB" id="U6H4J7"/>
<dbReference type="CDD" id="cd07042">
    <property type="entry name" value="STAS_SulP_like_sulfate_transporter"/>
    <property type="match status" value="1"/>
</dbReference>
<protein>
    <submittedName>
        <fullName evidence="4">Sulfate transporter, putative</fullName>
    </submittedName>
</protein>
<keyword evidence="2" id="KW-0812">Transmembrane</keyword>
<gene>
    <name evidence="4" type="ORF">EPH_0019810</name>
</gene>
<proteinExistence type="predicted"/>
<dbReference type="Proteomes" id="UP000018201">
    <property type="component" value="Unassembled WGS sequence"/>
</dbReference>
<dbReference type="InterPro" id="IPR001902">
    <property type="entry name" value="SLC26A/SulP_fam"/>
</dbReference>
<keyword evidence="5" id="KW-1185">Reference proteome</keyword>
<reference evidence="4" key="1">
    <citation type="submission" date="2013-10" db="EMBL/GenBank/DDBJ databases">
        <title>Genomic analysis of the causative agents of coccidiosis in chickens.</title>
        <authorList>
            <person name="Reid A.J."/>
            <person name="Blake D."/>
            <person name="Billington K."/>
            <person name="Browne H."/>
            <person name="Dunn M."/>
            <person name="Hung S."/>
            <person name="Kawahara F."/>
            <person name="Miranda-Saavedra D."/>
            <person name="Mourier T."/>
            <person name="Nagra H."/>
            <person name="Otto T.D."/>
            <person name="Rawlings N."/>
            <person name="Sanchez A."/>
            <person name="Sanders M."/>
            <person name="Subramaniam C."/>
            <person name="Tay Y."/>
            <person name="Dear P."/>
            <person name="Doerig C."/>
            <person name="Gruber A."/>
            <person name="Parkinson J."/>
            <person name="Shirley M."/>
            <person name="Wan K.L."/>
            <person name="Berriman M."/>
            <person name="Tomley F."/>
            <person name="Pain A."/>
        </authorList>
    </citation>
    <scope>NUCLEOTIDE SEQUENCE [LARGE SCALE GENOMIC DNA]</scope>
    <source>
        <strain evidence="4">Houghton</strain>
    </source>
</reference>
<feature type="region of interest" description="Disordered" evidence="1">
    <location>
        <begin position="394"/>
        <end position="451"/>
    </location>
</feature>
<name>U6H4J7_9EIME</name>
<keyword evidence="2" id="KW-1133">Transmembrane helix</keyword>
<dbReference type="GO" id="GO:0016020">
    <property type="term" value="C:membrane"/>
    <property type="evidence" value="ECO:0007669"/>
    <property type="project" value="InterPro"/>
</dbReference>
<feature type="transmembrane region" description="Helical" evidence="2">
    <location>
        <begin position="6"/>
        <end position="25"/>
    </location>
</feature>
<dbReference type="InterPro" id="IPR002645">
    <property type="entry name" value="STAS_dom"/>
</dbReference>
<sequence>MTPLLYALPNAVLAAVVLFGVYGMLDFKECVRLARIGGLDVLLWLVCFLITIIFGAMEGILASILLSLLWLLRKTARPACAILGKLPKTFIYRNIKRFPMAVEEEGIRILRFDASLNFSNSDFFESRVLHSLLPSTRVMIVDGSSINDLDVTAIRMLERLVKTLGERGVLLLFANWKGPMRDFLQKAAFYDVLPPEHCFLSIPDAVFWANRRMALGDTSKEAFDAAAPQTWSPACSQQGGSLTPPDGSLTPKGPPPAVALRPVDVQPVGAERRKGGGGGKSFRPRSLPFFGTNVACLKGAPTSQSELMLDLGEKKRSHGAFRRRSTRSQSLTSLQEMDAETADGLGILGGHHQSILWDGLSARSVDGLRVVTEITGSGQAVRWTVCATAQEEGSQNQQQQQMQQEMQQNVHPEAQQASVQDVPPTLSGSTHEMLELTEQARNEASGTSPKP</sequence>
<dbReference type="InterPro" id="IPR036513">
    <property type="entry name" value="STAS_dom_sf"/>
</dbReference>
<organism evidence="4 5">
    <name type="scientific">Eimeria praecox</name>
    <dbReference type="NCBI Taxonomy" id="51316"/>
    <lineage>
        <taxon>Eukaryota</taxon>
        <taxon>Sar</taxon>
        <taxon>Alveolata</taxon>
        <taxon>Apicomplexa</taxon>
        <taxon>Conoidasida</taxon>
        <taxon>Coccidia</taxon>
        <taxon>Eucoccidiorida</taxon>
        <taxon>Eimeriorina</taxon>
        <taxon>Eimeriidae</taxon>
        <taxon>Eimeria</taxon>
    </lineage>
</organism>
<dbReference type="Gene3D" id="3.30.750.24">
    <property type="entry name" value="STAS domain"/>
    <property type="match status" value="1"/>
</dbReference>
<dbReference type="OrthoDB" id="288203at2759"/>
<feature type="region of interest" description="Disordered" evidence="1">
    <location>
        <begin position="226"/>
        <end position="283"/>
    </location>
</feature>
<dbReference type="SUPFAM" id="SSF52091">
    <property type="entry name" value="SpoIIaa-like"/>
    <property type="match status" value="1"/>
</dbReference>
<evidence type="ECO:0000256" key="2">
    <source>
        <dbReference type="SAM" id="Phobius"/>
    </source>
</evidence>
<feature type="compositionally biased region" description="Polar residues" evidence="1">
    <location>
        <begin position="229"/>
        <end position="241"/>
    </location>
</feature>
<feature type="transmembrane region" description="Helical" evidence="2">
    <location>
        <begin position="41"/>
        <end position="72"/>
    </location>
</feature>
<evidence type="ECO:0000256" key="1">
    <source>
        <dbReference type="SAM" id="MobiDB-lite"/>
    </source>
</evidence>
<dbReference type="EMBL" id="HG695299">
    <property type="protein sequence ID" value="CDI86413.1"/>
    <property type="molecule type" value="Genomic_DNA"/>
</dbReference>
<feature type="compositionally biased region" description="Basic and acidic residues" evidence="1">
    <location>
        <begin position="432"/>
        <end position="441"/>
    </location>
</feature>
<dbReference type="PANTHER" id="PTHR11814">
    <property type="entry name" value="SULFATE TRANSPORTER"/>
    <property type="match status" value="1"/>
</dbReference>
<feature type="domain" description="STAS" evidence="3">
    <location>
        <begin position="97"/>
        <end position="209"/>
    </location>
</feature>
<dbReference type="PROSITE" id="PS50801">
    <property type="entry name" value="STAS"/>
    <property type="match status" value="1"/>
</dbReference>
<keyword evidence="2" id="KW-0472">Membrane</keyword>